<evidence type="ECO:0000256" key="2">
    <source>
        <dbReference type="ARBA" id="ARBA00007663"/>
    </source>
</evidence>
<keyword evidence="4" id="KW-0963">Cytoplasm</keyword>
<evidence type="ECO:0000256" key="8">
    <source>
        <dbReference type="ARBA" id="ARBA00022741"/>
    </source>
</evidence>
<comment type="similarity">
    <text evidence="2">Belongs to the SUA5 family.</text>
</comment>
<feature type="domain" description="YrdC-like" evidence="12">
    <location>
        <begin position="1"/>
        <end position="184"/>
    </location>
</feature>
<dbReference type="Proteomes" id="UP001595979">
    <property type="component" value="Unassembled WGS sequence"/>
</dbReference>
<evidence type="ECO:0000256" key="7">
    <source>
        <dbReference type="ARBA" id="ARBA00022695"/>
    </source>
</evidence>
<evidence type="ECO:0000313" key="14">
    <source>
        <dbReference type="Proteomes" id="UP001595979"/>
    </source>
</evidence>
<evidence type="ECO:0000259" key="12">
    <source>
        <dbReference type="PROSITE" id="PS51163"/>
    </source>
</evidence>
<keyword evidence="6" id="KW-0819">tRNA processing</keyword>
<evidence type="ECO:0000256" key="11">
    <source>
        <dbReference type="ARBA" id="ARBA00048366"/>
    </source>
</evidence>
<sequence>MARAAQVLAAGGVVGYPTEAVWGLAARPEHAAELHRRKGREPGKPVQVSCPDVASALAWARPSAALEALAALWPGPLTVVTAAQPACPPDLAPGGQVGLRVPDHPLARALLLAAGPLATTSLNPAGLPAALTRREAARYALADLLLGEAGDPEVPPAPGSLASTVVALPGRAGDPARVLRAGALPTAQVRAVLAGVGLVLEAAP</sequence>
<dbReference type="Gene3D" id="3.90.870.10">
    <property type="entry name" value="DHBP synthase"/>
    <property type="match status" value="1"/>
</dbReference>
<accession>A0ABW1DHF6</accession>
<reference evidence="14" key="1">
    <citation type="journal article" date="2019" name="Int. J. Syst. Evol. Microbiol.">
        <title>The Global Catalogue of Microorganisms (GCM) 10K type strain sequencing project: providing services to taxonomists for standard genome sequencing and annotation.</title>
        <authorList>
            <consortium name="The Broad Institute Genomics Platform"/>
            <consortium name="The Broad Institute Genome Sequencing Center for Infectious Disease"/>
            <person name="Wu L."/>
            <person name="Ma J."/>
        </authorList>
    </citation>
    <scope>NUCLEOTIDE SEQUENCE [LARGE SCALE GENOMIC DNA]</scope>
    <source>
        <strain evidence="14">CGMCC 1.15053</strain>
    </source>
</reference>
<comment type="catalytic activity">
    <reaction evidence="11">
        <text>L-threonine + hydrogencarbonate + ATP = L-threonylcarbamoyladenylate + diphosphate + H2O</text>
        <dbReference type="Rhea" id="RHEA:36407"/>
        <dbReference type="ChEBI" id="CHEBI:15377"/>
        <dbReference type="ChEBI" id="CHEBI:17544"/>
        <dbReference type="ChEBI" id="CHEBI:30616"/>
        <dbReference type="ChEBI" id="CHEBI:33019"/>
        <dbReference type="ChEBI" id="CHEBI:57926"/>
        <dbReference type="ChEBI" id="CHEBI:73682"/>
        <dbReference type="EC" id="2.7.7.87"/>
    </reaction>
</comment>
<dbReference type="Pfam" id="PF01300">
    <property type="entry name" value="Sua5_yciO_yrdC"/>
    <property type="match status" value="1"/>
</dbReference>
<dbReference type="PANTHER" id="PTHR17490">
    <property type="entry name" value="SUA5"/>
    <property type="match status" value="1"/>
</dbReference>
<proteinExistence type="inferred from homology"/>
<dbReference type="InterPro" id="IPR006070">
    <property type="entry name" value="Sua5-like_dom"/>
</dbReference>
<dbReference type="EMBL" id="JBHSOH010000005">
    <property type="protein sequence ID" value="MFC5847428.1"/>
    <property type="molecule type" value="Genomic_DNA"/>
</dbReference>
<evidence type="ECO:0000256" key="9">
    <source>
        <dbReference type="ARBA" id="ARBA00022840"/>
    </source>
</evidence>
<dbReference type="PANTHER" id="PTHR17490:SF16">
    <property type="entry name" value="THREONYLCARBAMOYL-AMP SYNTHASE"/>
    <property type="match status" value="1"/>
</dbReference>
<evidence type="ECO:0000256" key="3">
    <source>
        <dbReference type="ARBA" id="ARBA00012584"/>
    </source>
</evidence>
<protein>
    <recommendedName>
        <fullName evidence="10">L-threonylcarbamoyladenylate synthase</fullName>
        <ecNumber evidence="3">2.7.7.87</ecNumber>
    </recommendedName>
    <alternativeName>
        <fullName evidence="10">L-threonylcarbamoyladenylate synthase</fullName>
    </alternativeName>
</protein>
<evidence type="ECO:0000313" key="13">
    <source>
        <dbReference type="EMBL" id="MFC5847428.1"/>
    </source>
</evidence>
<name>A0ABW1DHF6_9DEIO</name>
<keyword evidence="8" id="KW-0547">Nucleotide-binding</keyword>
<dbReference type="InterPro" id="IPR050156">
    <property type="entry name" value="TC-AMP_synthase_SUA5"/>
</dbReference>
<keyword evidence="7 13" id="KW-0548">Nucleotidyltransferase</keyword>
<comment type="caution">
    <text evidence="13">The sequence shown here is derived from an EMBL/GenBank/DDBJ whole genome shotgun (WGS) entry which is preliminary data.</text>
</comment>
<dbReference type="EC" id="2.7.7.87" evidence="3"/>
<keyword evidence="5 13" id="KW-0808">Transferase</keyword>
<gene>
    <name evidence="13" type="ORF">ACFPQ6_03815</name>
</gene>
<dbReference type="PROSITE" id="PS51163">
    <property type="entry name" value="YRDC"/>
    <property type="match status" value="1"/>
</dbReference>
<dbReference type="GO" id="GO:0061710">
    <property type="term" value="F:L-threonylcarbamoyladenylate synthase"/>
    <property type="evidence" value="ECO:0007669"/>
    <property type="project" value="UniProtKB-EC"/>
</dbReference>
<evidence type="ECO:0000256" key="10">
    <source>
        <dbReference type="ARBA" id="ARBA00029774"/>
    </source>
</evidence>
<comment type="subcellular location">
    <subcellularLocation>
        <location evidence="1">Cytoplasm</location>
    </subcellularLocation>
</comment>
<keyword evidence="14" id="KW-1185">Reference proteome</keyword>
<evidence type="ECO:0000256" key="1">
    <source>
        <dbReference type="ARBA" id="ARBA00004496"/>
    </source>
</evidence>
<dbReference type="InterPro" id="IPR017945">
    <property type="entry name" value="DHBP_synth_RibB-like_a/b_dom"/>
</dbReference>
<evidence type="ECO:0000256" key="4">
    <source>
        <dbReference type="ARBA" id="ARBA00022490"/>
    </source>
</evidence>
<dbReference type="SUPFAM" id="SSF55821">
    <property type="entry name" value="YrdC/RibB"/>
    <property type="match status" value="1"/>
</dbReference>
<organism evidence="13 14">
    <name type="scientific">Deinococcus petrolearius</name>
    <dbReference type="NCBI Taxonomy" id="1751295"/>
    <lineage>
        <taxon>Bacteria</taxon>
        <taxon>Thermotogati</taxon>
        <taxon>Deinococcota</taxon>
        <taxon>Deinococci</taxon>
        <taxon>Deinococcales</taxon>
        <taxon>Deinococcaceae</taxon>
        <taxon>Deinococcus</taxon>
    </lineage>
</organism>
<keyword evidence="9" id="KW-0067">ATP-binding</keyword>
<evidence type="ECO:0000256" key="5">
    <source>
        <dbReference type="ARBA" id="ARBA00022679"/>
    </source>
</evidence>
<evidence type="ECO:0000256" key="6">
    <source>
        <dbReference type="ARBA" id="ARBA00022694"/>
    </source>
</evidence>